<dbReference type="PANTHER" id="PTHR22749:SF6">
    <property type="entry name" value="RIBOFLAVIN KINASE"/>
    <property type="match status" value="1"/>
</dbReference>
<keyword evidence="11 15" id="KW-0067">ATP-binding</keyword>
<dbReference type="Gene3D" id="3.40.50.620">
    <property type="entry name" value="HUPs"/>
    <property type="match status" value="1"/>
</dbReference>
<dbReference type="SUPFAM" id="SSF82114">
    <property type="entry name" value="Riboflavin kinase-like"/>
    <property type="match status" value="1"/>
</dbReference>
<evidence type="ECO:0000256" key="3">
    <source>
        <dbReference type="ARBA" id="ARBA00005201"/>
    </source>
</evidence>
<evidence type="ECO:0000256" key="9">
    <source>
        <dbReference type="ARBA" id="ARBA00022777"/>
    </source>
</evidence>
<keyword evidence="8 15" id="KW-0547">Nucleotide-binding</keyword>
<name>A0ABU0W5S5_9GAMM</name>
<evidence type="ECO:0000313" key="18">
    <source>
        <dbReference type="Proteomes" id="UP001239019"/>
    </source>
</evidence>
<dbReference type="InterPro" id="IPR023465">
    <property type="entry name" value="Riboflavin_kinase_dom_sf"/>
</dbReference>
<dbReference type="GO" id="GO:0003919">
    <property type="term" value="F:FMN adenylyltransferase activity"/>
    <property type="evidence" value="ECO:0007669"/>
    <property type="project" value="UniProtKB-EC"/>
</dbReference>
<comment type="caution">
    <text evidence="17">The sequence shown here is derived from an EMBL/GenBank/DDBJ whole genome shotgun (WGS) entry which is preliminary data.</text>
</comment>
<evidence type="ECO:0000259" key="16">
    <source>
        <dbReference type="SMART" id="SM00904"/>
    </source>
</evidence>
<evidence type="ECO:0000256" key="10">
    <source>
        <dbReference type="ARBA" id="ARBA00022827"/>
    </source>
</evidence>
<dbReference type="PANTHER" id="PTHR22749">
    <property type="entry name" value="RIBOFLAVIN KINASE/FMN ADENYLYLTRANSFERASE"/>
    <property type="match status" value="1"/>
</dbReference>
<sequence>MRLIRGRHNLHRARRGGAVTVGNFDGVHLGHQAMLNRARQAVADGPLTVISFEPRPLDYFLGERAPSRVTGLRDRCRLLAAAGVDQFLLLRFDAALAGLSPQRFEEEILVGGLAPDYVLIGDDFRYGKARAGSADSLRVAGRRHGFRLDVMPTVEGEGTRVSSTRIRERLEGGDLEGAARLLGRPVQVSGRVRHGRRLGRELAYPTLNLAVHERLAIRDGVHVARVTLPDGHGVRPAIASLGRRPTVDGRRRLLEVHVFDWQGELYGQHVCVDLLHHLRDEERFEHLEALRAQMDRDSRQARAWLAEQTHTDDRAG</sequence>
<keyword evidence="9 15" id="KW-0418">Kinase</keyword>
<dbReference type="Proteomes" id="UP001239019">
    <property type="component" value="Unassembled WGS sequence"/>
</dbReference>
<dbReference type="EC" id="2.7.7.2" evidence="15"/>
<evidence type="ECO:0000256" key="7">
    <source>
        <dbReference type="ARBA" id="ARBA00022695"/>
    </source>
</evidence>
<dbReference type="SMART" id="SM00904">
    <property type="entry name" value="Flavokinase"/>
    <property type="match status" value="1"/>
</dbReference>
<evidence type="ECO:0000256" key="14">
    <source>
        <dbReference type="ARBA" id="ARBA00049494"/>
    </source>
</evidence>
<dbReference type="Gene3D" id="2.40.30.30">
    <property type="entry name" value="Riboflavin kinase-like"/>
    <property type="match status" value="1"/>
</dbReference>
<dbReference type="GO" id="GO:0008531">
    <property type="term" value="F:riboflavin kinase activity"/>
    <property type="evidence" value="ECO:0007669"/>
    <property type="project" value="UniProtKB-EC"/>
</dbReference>
<keyword evidence="5 15" id="KW-0288">FMN</keyword>
<evidence type="ECO:0000256" key="5">
    <source>
        <dbReference type="ARBA" id="ARBA00022643"/>
    </source>
</evidence>
<keyword evidence="10 15" id="KW-0274">FAD</keyword>
<dbReference type="NCBIfam" id="NF004163">
    <property type="entry name" value="PRK05627.1-6"/>
    <property type="match status" value="1"/>
</dbReference>
<keyword evidence="4 15" id="KW-0285">Flavoprotein</keyword>
<dbReference type="SUPFAM" id="SSF52374">
    <property type="entry name" value="Nucleotidylyl transferase"/>
    <property type="match status" value="1"/>
</dbReference>
<dbReference type="InterPro" id="IPR023468">
    <property type="entry name" value="Riboflavin_kinase"/>
</dbReference>
<dbReference type="NCBIfam" id="NF004160">
    <property type="entry name" value="PRK05627.1-3"/>
    <property type="match status" value="1"/>
</dbReference>
<dbReference type="Pfam" id="PF01687">
    <property type="entry name" value="Flavokinase"/>
    <property type="match status" value="1"/>
</dbReference>
<comment type="catalytic activity">
    <reaction evidence="14 15">
        <text>FMN + ATP + H(+) = FAD + diphosphate</text>
        <dbReference type="Rhea" id="RHEA:17237"/>
        <dbReference type="ChEBI" id="CHEBI:15378"/>
        <dbReference type="ChEBI" id="CHEBI:30616"/>
        <dbReference type="ChEBI" id="CHEBI:33019"/>
        <dbReference type="ChEBI" id="CHEBI:57692"/>
        <dbReference type="ChEBI" id="CHEBI:58210"/>
        <dbReference type="EC" id="2.7.7.2"/>
    </reaction>
</comment>
<feature type="domain" description="Riboflavin kinase" evidence="16">
    <location>
        <begin position="181"/>
        <end position="306"/>
    </location>
</feature>
<protein>
    <recommendedName>
        <fullName evidence="15">Riboflavin biosynthesis protein</fullName>
    </recommendedName>
    <domain>
        <recommendedName>
            <fullName evidence="15">Riboflavin kinase</fullName>
            <ecNumber evidence="15">2.7.1.26</ecNumber>
        </recommendedName>
        <alternativeName>
            <fullName evidence="15">Flavokinase</fullName>
        </alternativeName>
    </domain>
    <domain>
        <recommendedName>
            <fullName evidence="15">FMN adenylyltransferase</fullName>
            <ecNumber evidence="15">2.7.7.2</ecNumber>
        </recommendedName>
        <alternativeName>
            <fullName evidence="15">FAD pyrophosphorylase</fullName>
        </alternativeName>
        <alternativeName>
            <fullName evidence="15">FAD synthase</fullName>
        </alternativeName>
    </domain>
</protein>
<dbReference type="NCBIfam" id="TIGR00083">
    <property type="entry name" value="ribF"/>
    <property type="match status" value="1"/>
</dbReference>
<evidence type="ECO:0000256" key="13">
    <source>
        <dbReference type="ARBA" id="ARBA00047880"/>
    </source>
</evidence>
<reference evidence="17 18" key="1">
    <citation type="submission" date="2023-08" db="EMBL/GenBank/DDBJ databases">
        <title>Whole-genome sequencing of halo(alkali)philic microorganisms from hypersaline lakes.</title>
        <authorList>
            <person name="Sorokin D.Y."/>
            <person name="Abbas B."/>
            <person name="Merkel A.Y."/>
        </authorList>
    </citation>
    <scope>NUCLEOTIDE SEQUENCE [LARGE SCALE GENOMIC DNA]</scope>
    <source>
        <strain evidence="17 18">AB-CW4</strain>
    </source>
</reference>
<dbReference type="RefSeq" id="WP_306727881.1">
    <property type="nucleotide sequence ID" value="NZ_JAVDDT010000003.1"/>
</dbReference>
<evidence type="ECO:0000256" key="1">
    <source>
        <dbReference type="ARBA" id="ARBA00002121"/>
    </source>
</evidence>
<organism evidence="17 18">
    <name type="scientific">Natronospira bacteriovora</name>
    <dbReference type="NCBI Taxonomy" id="3069753"/>
    <lineage>
        <taxon>Bacteria</taxon>
        <taxon>Pseudomonadati</taxon>
        <taxon>Pseudomonadota</taxon>
        <taxon>Gammaproteobacteria</taxon>
        <taxon>Natronospirales</taxon>
        <taxon>Natronospiraceae</taxon>
        <taxon>Natronospira</taxon>
    </lineage>
</organism>
<keyword evidence="18" id="KW-1185">Reference proteome</keyword>
<dbReference type="EC" id="2.7.1.26" evidence="15"/>
<evidence type="ECO:0000256" key="12">
    <source>
        <dbReference type="ARBA" id="ARBA00023268"/>
    </source>
</evidence>
<dbReference type="NCBIfam" id="TIGR00125">
    <property type="entry name" value="cyt_tran_rel"/>
    <property type="match status" value="1"/>
</dbReference>
<evidence type="ECO:0000256" key="2">
    <source>
        <dbReference type="ARBA" id="ARBA00004726"/>
    </source>
</evidence>
<dbReference type="NCBIfam" id="NF004159">
    <property type="entry name" value="PRK05627.1-2"/>
    <property type="match status" value="1"/>
</dbReference>
<dbReference type="CDD" id="cd02064">
    <property type="entry name" value="FAD_synthetase_N"/>
    <property type="match status" value="1"/>
</dbReference>
<keyword evidence="12" id="KW-0511">Multifunctional enzyme</keyword>
<dbReference type="InterPro" id="IPR004821">
    <property type="entry name" value="Cyt_trans-like"/>
</dbReference>
<comment type="similarity">
    <text evidence="15">Belongs to the ribF family.</text>
</comment>
<dbReference type="Pfam" id="PF06574">
    <property type="entry name" value="FAD_syn"/>
    <property type="match status" value="1"/>
</dbReference>
<dbReference type="InterPro" id="IPR015864">
    <property type="entry name" value="FAD_synthase"/>
</dbReference>
<evidence type="ECO:0000256" key="8">
    <source>
        <dbReference type="ARBA" id="ARBA00022741"/>
    </source>
</evidence>
<comment type="function">
    <text evidence="1">Catalyzes the phosphorylation of riboflavin to FMN followed by the adenylation of FMN to FAD.</text>
</comment>
<dbReference type="InterPro" id="IPR014729">
    <property type="entry name" value="Rossmann-like_a/b/a_fold"/>
</dbReference>
<keyword evidence="7 15" id="KW-0548">Nucleotidyltransferase</keyword>
<evidence type="ECO:0000256" key="11">
    <source>
        <dbReference type="ARBA" id="ARBA00022840"/>
    </source>
</evidence>
<gene>
    <name evidence="17" type="ORF">RBH19_05815</name>
</gene>
<evidence type="ECO:0000313" key="17">
    <source>
        <dbReference type="EMBL" id="MDQ2069380.1"/>
    </source>
</evidence>
<comment type="pathway">
    <text evidence="3 15">Cofactor biosynthesis; FMN biosynthesis; FMN from riboflavin (ATP route): step 1/1.</text>
</comment>
<comment type="catalytic activity">
    <reaction evidence="13 15">
        <text>riboflavin + ATP = FMN + ADP + H(+)</text>
        <dbReference type="Rhea" id="RHEA:14357"/>
        <dbReference type="ChEBI" id="CHEBI:15378"/>
        <dbReference type="ChEBI" id="CHEBI:30616"/>
        <dbReference type="ChEBI" id="CHEBI:57986"/>
        <dbReference type="ChEBI" id="CHEBI:58210"/>
        <dbReference type="ChEBI" id="CHEBI:456216"/>
        <dbReference type="EC" id="2.7.1.26"/>
    </reaction>
</comment>
<accession>A0ABU0W5S5</accession>
<evidence type="ECO:0000256" key="15">
    <source>
        <dbReference type="PIRNR" id="PIRNR004491"/>
    </source>
</evidence>
<dbReference type="EMBL" id="JAVDDT010000003">
    <property type="protein sequence ID" value="MDQ2069380.1"/>
    <property type="molecule type" value="Genomic_DNA"/>
</dbReference>
<dbReference type="InterPro" id="IPR015865">
    <property type="entry name" value="Riboflavin_kinase_bac/euk"/>
</dbReference>
<comment type="pathway">
    <text evidence="2 15">Cofactor biosynthesis; FAD biosynthesis; FAD from FMN: step 1/1.</text>
</comment>
<dbReference type="PIRSF" id="PIRSF004491">
    <property type="entry name" value="FAD_Synth"/>
    <property type="match status" value="1"/>
</dbReference>
<evidence type="ECO:0000256" key="6">
    <source>
        <dbReference type="ARBA" id="ARBA00022679"/>
    </source>
</evidence>
<dbReference type="InterPro" id="IPR002606">
    <property type="entry name" value="Riboflavin_kinase_bac"/>
</dbReference>
<proteinExistence type="inferred from homology"/>
<evidence type="ECO:0000256" key="4">
    <source>
        <dbReference type="ARBA" id="ARBA00022630"/>
    </source>
</evidence>
<keyword evidence="6 15" id="KW-0808">Transferase</keyword>